<feature type="compositionally biased region" description="Basic and acidic residues" evidence="1">
    <location>
        <begin position="35"/>
        <end position="51"/>
    </location>
</feature>
<sequence length="80" mass="8865">MNIFFKFLALGGLGGTVAGAYHLSKQEYKNNHIESTEKEAEEVAKDVDVKRQPNTSLTPQEQKPKVQDTKTEATKTEAAK</sequence>
<protein>
    <submittedName>
        <fullName evidence="2">Uncharacterized protein</fullName>
    </submittedName>
</protein>
<comment type="caution">
    <text evidence="2">The sequence shown here is derived from an EMBL/GenBank/DDBJ whole genome shotgun (WGS) entry which is preliminary data.</text>
</comment>
<name>A0A328PM42_9MOLU</name>
<dbReference type="Proteomes" id="UP000249762">
    <property type="component" value="Unassembled WGS sequence"/>
</dbReference>
<evidence type="ECO:0000313" key="3">
    <source>
        <dbReference type="Proteomes" id="UP000249762"/>
    </source>
</evidence>
<dbReference type="RefSeq" id="WP_112665845.1">
    <property type="nucleotide sequence ID" value="NZ_QKVO01000019.1"/>
</dbReference>
<feature type="compositionally biased region" description="Basic and acidic residues" evidence="1">
    <location>
        <begin position="62"/>
        <end position="80"/>
    </location>
</feature>
<dbReference type="EMBL" id="QKVO01000019">
    <property type="protein sequence ID" value="RAO94805.1"/>
    <property type="molecule type" value="Genomic_DNA"/>
</dbReference>
<organism evidence="2 3">
    <name type="scientific">Mycoplasma wenyonii</name>
    <dbReference type="NCBI Taxonomy" id="65123"/>
    <lineage>
        <taxon>Bacteria</taxon>
        <taxon>Bacillati</taxon>
        <taxon>Mycoplasmatota</taxon>
        <taxon>Mollicutes</taxon>
        <taxon>Mycoplasmataceae</taxon>
        <taxon>Mycoplasma</taxon>
    </lineage>
</organism>
<evidence type="ECO:0000313" key="2">
    <source>
        <dbReference type="EMBL" id="RAO94805.1"/>
    </source>
</evidence>
<gene>
    <name evidence="2" type="ORF">DNK47_03050</name>
</gene>
<evidence type="ECO:0000256" key="1">
    <source>
        <dbReference type="SAM" id="MobiDB-lite"/>
    </source>
</evidence>
<reference evidence="3" key="1">
    <citation type="submission" date="2018-06" db="EMBL/GenBank/DDBJ databases">
        <authorList>
            <person name="Martinez Ocampo F."/>
            <person name="Quiroz Castaneda R.E."/>
            <person name="Rojas Lopez X."/>
        </authorList>
    </citation>
    <scope>NUCLEOTIDE SEQUENCE [LARGE SCALE GENOMIC DNA]</scope>
    <source>
        <strain evidence="3">INIFAP02</strain>
    </source>
</reference>
<proteinExistence type="predicted"/>
<accession>A0A328PM42</accession>
<keyword evidence="3" id="KW-1185">Reference proteome</keyword>
<feature type="region of interest" description="Disordered" evidence="1">
    <location>
        <begin position="35"/>
        <end position="80"/>
    </location>
</feature>
<dbReference type="OrthoDB" id="9945947at2"/>
<feature type="compositionally biased region" description="Polar residues" evidence="1">
    <location>
        <begin position="52"/>
        <end position="61"/>
    </location>
</feature>
<dbReference type="AlphaFoldDB" id="A0A328PM42"/>